<gene>
    <name evidence="6" type="primary">nusB</name>
    <name evidence="9" type="ORF">BAQU_1152</name>
</gene>
<keyword evidence="2 6" id="KW-0889">Transcription antitermination</keyword>
<dbReference type="GO" id="GO:0003723">
    <property type="term" value="F:RNA binding"/>
    <property type="evidence" value="ECO:0007669"/>
    <property type="project" value="UniProtKB-UniRule"/>
</dbReference>
<dbReference type="InterPro" id="IPR035926">
    <property type="entry name" value="NusB-like_sf"/>
</dbReference>
<keyword evidence="4 6" id="KW-0805">Transcription regulation</keyword>
<keyword evidence="5 6" id="KW-0804">Transcription</keyword>
<feature type="compositionally biased region" description="Acidic residues" evidence="7">
    <location>
        <begin position="161"/>
        <end position="172"/>
    </location>
</feature>
<dbReference type="RefSeq" id="WP_094693540.1">
    <property type="nucleotide sequence ID" value="NZ_CALENZ010000001.1"/>
</dbReference>
<dbReference type="EMBL" id="MWXA01000005">
    <property type="protein sequence ID" value="OZG67080.1"/>
    <property type="molecule type" value="Genomic_DNA"/>
</dbReference>
<dbReference type="Proteomes" id="UP000216451">
    <property type="component" value="Unassembled WGS sequence"/>
</dbReference>
<evidence type="ECO:0000256" key="2">
    <source>
        <dbReference type="ARBA" id="ARBA00022814"/>
    </source>
</evidence>
<accession>A0A261G6N1</accession>
<dbReference type="AlphaFoldDB" id="A0A261G6N1"/>
<dbReference type="NCBIfam" id="TIGR01951">
    <property type="entry name" value="nusB"/>
    <property type="match status" value="1"/>
</dbReference>
<evidence type="ECO:0000259" key="8">
    <source>
        <dbReference type="Pfam" id="PF01029"/>
    </source>
</evidence>
<feature type="compositionally biased region" description="Acidic residues" evidence="7">
    <location>
        <begin position="141"/>
        <end position="152"/>
    </location>
</feature>
<sequence length="221" mass="24037">MARSTARKRALNTLYEADEKGQEVLSLLAERLLRPGAQTPLPDYAIDLVRGVAEHLHTIDGALDAHSTGWKLNRMAVVDRNILRIATWEIVFNPDVPDRVAIDEALSLAKSFSDSDAPGFIHGLLSAVSADKEQTLITESEQAESEQAESEQADSGNAESEQAESDSAESFETENNPTLAPEQEAHIESVPFETSTSDSAANAPLQPEPEVSRDDDTRQNV</sequence>
<dbReference type="InterPro" id="IPR006027">
    <property type="entry name" value="NusB_RsmB_TIM44"/>
</dbReference>
<dbReference type="PANTHER" id="PTHR11078:SF3">
    <property type="entry name" value="ANTITERMINATION NUSB DOMAIN-CONTAINING PROTEIN"/>
    <property type="match status" value="1"/>
</dbReference>
<keyword evidence="10" id="KW-1185">Reference proteome</keyword>
<dbReference type="Gene3D" id="1.10.940.10">
    <property type="entry name" value="NusB-like"/>
    <property type="match status" value="1"/>
</dbReference>
<feature type="compositionally biased region" description="Basic and acidic residues" evidence="7">
    <location>
        <begin position="210"/>
        <end position="221"/>
    </location>
</feature>
<evidence type="ECO:0000313" key="9">
    <source>
        <dbReference type="EMBL" id="OZG67080.1"/>
    </source>
</evidence>
<dbReference type="GO" id="GO:0005829">
    <property type="term" value="C:cytosol"/>
    <property type="evidence" value="ECO:0007669"/>
    <property type="project" value="TreeGrafter"/>
</dbReference>
<proteinExistence type="inferred from homology"/>
<dbReference type="GO" id="GO:0031564">
    <property type="term" value="P:transcription antitermination"/>
    <property type="evidence" value="ECO:0007669"/>
    <property type="project" value="UniProtKB-KW"/>
</dbReference>
<dbReference type="Pfam" id="PF01029">
    <property type="entry name" value="NusB"/>
    <property type="match status" value="1"/>
</dbReference>
<evidence type="ECO:0000256" key="4">
    <source>
        <dbReference type="ARBA" id="ARBA00023015"/>
    </source>
</evidence>
<evidence type="ECO:0000256" key="6">
    <source>
        <dbReference type="HAMAP-Rule" id="MF_00073"/>
    </source>
</evidence>
<evidence type="ECO:0000256" key="1">
    <source>
        <dbReference type="ARBA" id="ARBA00005952"/>
    </source>
</evidence>
<comment type="similarity">
    <text evidence="1 6">Belongs to the NusB family.</text>
</comment>
<dbReference type="SUPFAM" id="SSF48013">
    <property type="entry name" value="NusB-like"/>
    <property type="match status" value="1"/>
</dbReference>
<organism evidence="9 10">
    <name type="scientific">Bifidobacterium aquikefiri</name>
    <dbReference type="NCBI Taxonomy" id="1653207"/>
    <lineage>
        <taxon>Bacteria</taxon>
        <taxon>Bacillati</taxon>
        <taxon>Actinomycetota</taxon>
        <taxon>Actinomycetes</taxon>
        <taxon>Bifidobacteriales</taxon>
        <taxon>Bifidobacteriaceae</taxon>
        <taxon>Bifidobacterium</taxon>
    </lineage>
</organism>
<evidence type="ECO:0000256" key="5">
    <source>
        <dbReference type="ARBA" id="ARBA00023163"/>
    </source>
</evidence>
<name>A0A261G6N1_9BIFI</name>
<comment type="caution">
    <text evidence="9">The sequence shown here is derived from an EMBL/GenBank/DDBJ whole genome shotgun (WGS) entry which is preliminary data.</text>
</comment>
<feature type="domain" description="NusB/RsmB/TIM44" evidence="8">
    <location>
        <begin position="5"/>
        <end position="128"/>
    </location>
</feature>
<evidence type="ECO:0000256" key="7">
    <source>
        <dbReference type="SAM" id="MobiDB-lite"/>
    </source>
</evidence>
<dbReference type="HAMAP" id="MF_00073">
    <property type="entry name" value="NusB"/>
    <property type="match status" value="1"/>
</dbReference>
<reference evidence="9 10" key="1">
    <citation type="journal article" date="2017" name="BMC Genomics">
        <title>Comparative genomic and phylogenomic analyses of the Bifidobacteriaceae family.</title>
        <authorList>
            <person name="Lugli G.A."/>
            <person name="Milani C."/>
            <person name="Turroni F."/>
            <person name="Duranti S."/>
            <person name="Mancabelli L."/>
            <person name="Mangifesta M."/>
            <person name="Ferrario C."/>
            <person name="Modesto M."/>
            <person name="Mattarelli P."/>
            <person name="Jiri K."/>
            <person name="van Sinderen D."/>
            <person name="Ventura M."/>
        </authorList>
    </citation>
    <scope>NUCLEOTIDE SEQUENCE [LARGE SCALE GENOMIC DNA]</scope>
    <source>
        <strain evidence="9 10">LMG 28769</strain>
    </source>
</reference>
<protein>
    <recommendedName>
        <fullName evidence="6">Transcription antitermination protein NusB</fullName>
    </recommendedName>
    <alternativeName>
        <fullName evidence="6">Antitermination factor NusB</fullName>
    </alternativeName>
</protein>
<comment type="function">
    <text evidence="6">Involved in transcription antitermination. Required for transcription of ribosomal RNA (rRNA) genes. Binds specifically to the boxA antiterminator sequence of the ribosomal RNA (rrn) operons.</text>
</comment>
<evidence type="ECO:0000313" key="10">
    <source>
        <dbReference type="Proteomes" id="UP000216451"/>
    </source>
</evidence>
<keyword evidence="3 6" id="KW-0694">RNA-binding</keyword>
<dbReference type="OrthoDB" id="3528057at2"/>
<dbReference type="GO" id="GO:0006353">
    <property type="term" value="P:DNA-templated transcription termination"/>
    <property type="evidence" value="ECO:0007669"/>
    <property type="project" value="UniProtKB-UniRule"/>
</dbReference>
<dbReference type="GeneID" id="98295821"/>
<dbReference type="InterPro" id="IPR011605">
    <property type="entry name" value="NusB_fam"/>
</dbReference>
<dbReference type="PANTHER" id="PTHR11078">
    <property type="entry name" value="N UTILIZATION SUBSTANCE PROTEIN B-RELATED"/>
    <property type="match status" value="1"/>
</dbReference>
<evidence type="ECO:0000256" key="3">
    <source>
        <dbReference type="ARBA" id="ARBA00022884"/>
    </source>
</evidence>
<feature type="region of interest" description="Disordered" evidence="7">
    <location>
        <begin position="137"/>
        <end position="221"/>
    </location>
</feature>